<dbReference type="RefSeq" id="WP_015440044.1">
    <property type="nucleotide sequence ID" value="NC_020520.1"/>
</dbReference>
<dbReference type="EMBL" id="AP012057">
    <property type="protein sequence ID" value="BAN00796.1"/>
    <property type="molecule type" value="Genomic_DNA"/>
</dbReference>
<dbReference type="PANTHER" id="PTHR36222">
    <property type="entry name" value="SERINE PROTEASE INHIBITOR RV3364C"/>
    <property type="match status" value="1"/>
</dbReference>
<dbReference type="SMART" id="SM00960">
    <property type="entry name" value="Robl_LC7"/>
    <property type="match status" value="1"/>
</dbReference>
<dbReference type="SUPFAM" id="SSF103196">
    <property type="entry name" value="Roadblock/LC7 domain"/>
    <property type="match status" value="1"/>
</dbReference>
<dbReference type="OrthoDB" id="5187023at2"/>
<dbReference type="InterPro" id="IPR004942">
    <property type="entry name" value="Roadblock/LAMTOR2_dom"/>
</dbReference>
<dbReference type="InterPro" id="IPR053141">
    <property type="entry name" value="Mycobact_SerProt_Inhib_Rv3364c"/>
</dbReference>
<evidence type="ECO:0000313" key="3">
    <source>
        <dbReference type="Proteomes" id="UP000011863"/>
    </source>
</evidence>
<dbReference type="PANTHER" id="PTHR36222:SF1">
    <property type="entry name" value="SERINE PROTEASE INHIBITOR RV3364C"/>
    <property type="match status" value="1"/>
</dbReference>
<dbReference type="AlphaFoldDB" id="A0A6C7E9S4"/>
<feature type="domain" description="Roadblock/LAMTOR2" evidence="1">
    <location>
        <begin position="18"/>
        <end position="109"/>
    </location>
</feature>
<proteinExistence type="predicted"/>
<name>A0A6C7E9S4_ILUCY</name>
<dbReference type="Proteomes" id="UP000011863">
    <property type="component" value="Chromosome"/>
</dbReference>
<protein>
    <recommendedName>
        <fullName evidence="1">Roadblock/LAMTOR2 domain-containing protein</fullName>
    </recommendedName>
</protein>
<evidence type="ECO:0000259" key="1">
    <source>
        <dbReference type="SMART" id="SM00960"/>
    </source>
</evidence>
<dbReference type="Pfam" id="PF03259">
    <property type="entry name" value="Robl_LC7"/>
    <property type="match status" value="1"/>
</dbReference>
<dbReference type="Gene3D" id="3.30.450.30">
    <property type="entry name" value="Dynein light chain 2a, cytoplasmic"/>
    <property type="match status" value="1"/>
</dbReference>
<sequence length="147" mass="15351">MTVQPANTQAGATESLDLDFVLNRFVDDTDGVLFAQTVSADGMHLAASAGFDSARHDTFAAIASGLASLSDSSVDLFGLGAVTRQIIEASDGWVLLSRISNTASLGVVARRQADLGLIGYEMTRLAKQLGPSLSPAVVDRLKGSLRL</sequence>
<reference evidence="2 3" key="1">
    <citation type="journal article" date="2013" name="Int. J. Syst. Evol. Microbiol.">
        <title>Ilumatobacter nonamiense sp. nov. and Ilumatobacter coccineum sp. nov., isolated from seashore sand.</title>
        <authorList>
            <person name="Matsumoto A."/>
            <person name="Kasai H."/>
            <person name="Matsuo Y."/>
            <person name="Shizuri Y."/>
            <person name="Ichikawa N."/>
            <person name="Fujita N."/>
            <person name="Omura S."/>
            <person name="Takahashi Y."/>
        </authorList>
    </citation>
    <scope>NUCLEOTIDE SEQUENCE [LARGE SCALE GENOMIC DNA]</scope>
    <source>
        <strain evidence="3">NBRC 103263 / KCTC 29153 / YM16-304</strain>
    </source>
</reference>
<keyword evidence="3" id="KW-1185">Reference proteome</keyword>
<organism evidence="2 3">
    <name type="scientific">Ilumatobacter coccineus (strain NBRC 103263 / KCTC 29153 / YM16-304)</name>
    <dbReference type="NCBI Taxonomy" id="1313172"/>
    <lineage>
        <taxon>Bacteria</taxon>
        <taxon>Bacillati</taxon>
        <taxon>Actinomycetota</taxon>
        <taxon>Acidimicrobiia</taxon>
        <taxon>Acidimicrobiales</taxon>
        <taxon>Ilumatobacteraceae</taxon>
        <taxon>Ilumatobacter</taxon>
    </lineage>
</organism>
<dbReference type="KEGG" id="aym:YM304_04820"/>
<gene>
    <name evidence="2" type="ORF">YM304_04820</name>
</gene>
<evidence type="ECO:0000313" key="2">
    <source>
        <dbReference type="EMBL" id="BAN00796.1"/>
    </source>
</evidence>
<accession>A0A6C7E9S4</accession>